<proteinExistence type="predicted"/>
<organism evidence="1 2">
    <name type="scientific">Burkholderia plantarii</name>
    <dbReference type="NCBI Taxonomy" id="41899"/>
    <lineage>
        <taxon>Bacteria</taxon>
        <taxon>Pseudomonadati</taxon>
        <taxon>Pseudomonadota</taxon>
        <taxon>Betaproteobacteria</taxon>
        <taxon>Burkholderiales</taxon>
        <taxon>Burkholderiaceae</taxon>
        <taxon>Burkholderia</taxon>
    </lineage>
</organism>
<reference evidence="2" key="1">
    <citation type="submission" date="2011-03" db="EMBL/GenBank/DDBJ databases">
        <authorList>
            <person name="Voget S."/>
            <person name="Streit W.R."/>
            <person name="Jaeger K.E."/>
            <person name="Daniel R."/>
        </authorList>
    </citation>
    <scope>NUCLEOTIDE SEQUENCE [LARGE SCALE GENOMIC DNA]</scope>
    <source>
        <strain evidence="2">PG1</strain>
    </source>
</reference>
<dbReference type="KEGG" id="bgp:BGL_2c04190"/>
<accession>A0A0B6S5B5</accession>
<dbReference type="EMBL" id="CP002581">
    <property type="protein sequence ID" value="AJK48510.1"/>
    <property type="molecule type" value="Genomic_DNA"/>
</dbReference>
<dbReference type="AlphaFoldDB" id="A0A0B6S5B5"/>
<dbReference type="HOGENOM" id="CLU_165250_0_0_4"/>
<protein>
    <submittedName>
        <fullName evidence="1">Uncharacterized protein</fullName>
    </submittedName>
</protein>
<sequence>MNTEEFVAAIRTYVQEQAANDLVRTFTAPPGRRPRDLLIKVSEWRARLPSDEQRLLDEAIEESVRVALFGLFAVIDGSRVVDENVDRFIITAVGYDGVRTELNEDAAVDLHSEFAPD</sequence>
<keyword evidence="2" id="KW-1185">Reference proteome</keyword>
<dbReference type="OrthoDB" id="2942778at2"/>
<evidence type="ECO:0000313" key="2">
    <source>
        <dbReference type="Proteomes" id="UP000031838"/>
    </source>
</evidence>
<name>A0A0B6S5B5_BURPL</name>
<dbReference type="Proteomes" id="UP000031838">
    <property type="component" value="Chromosome 2"/>
</dbReference>
<gene>
    <name evidence="1" type="ORF">BGL_2c04190</name>
</gene>
<dbReference type="RefSeq" id="WP_123863678.1">
    <property type="nucleotide sequence ID" value="NZ_CP002581.1"/>
</dbReference>
<reference evidence="1 2" key="2">
    <citation type="journal article" date="2016" name="Appl. Microbiol. Biotechnol.">
        <title>Mutations improving production and secretion of extracellular lipase by Burkholderia glumae PG1.</title>
        <authorList>
            <person name="Knapp A."/>
            <person name="Voget S."/>
            <person name="Gao R."/>
            <person name="Zaburannyi N."/>
            <person name="Krysciak D."/>
            <person name="Breuer M."/>
            <person name="Hauer B."/>
            <person name="Streit W.R."/>
            <person name="Muller R."/>
            <person name="Daniel R."/>
            <person name="Jaeger K.E."/>
        </authorList>
    </citation>
    <scope>NUCLEOTIDE SEQUENCE [LARGE SCALE GENOMIC DNA]</scope>
    <source>
        <strain evidence="1 2">PG1</strain>
    </source>
</reference>
<evidence type="ECO:0000313" key="1">
    <source>
        <dbReference type="EMBL" id="AJK48510.1"/>
    </source>
</evidence>